<dbReference type="EMBL" id="UFWZ01000001">
    <property type="protein sequence ID" value="SUY47786.1"/>
    <property type="molecule type" value="Genomic_DNA"/>
</dbReference>
<feature type="transmembrane region" description="Helical" evidence="8">
    <location>
        <begin position="106"/>
        <end position="125"/>
    </location>
</feature>
<feature type="transmembrane region" description="Helical" evidence="8">
    <location>
        <begin position="132"/>
        <end position="149"/>
    </location>
</feature>
<name>A0A381JBH7_9CLOT</name>
<dbReference type="NCBIfam" id="TIGR01065">
    <property type="entry name" value="hlyIII"/>
    <property type="match status" value="1"/>
</dbReference>
<dbReference type="PANTHER" id="PTHR20855:SF3">
    <property type="entry name" value="LD03007P"/>
    <property type="match status" value="1"/>
</dbReference>
<dbReference type="PANTHER" id="PTHR20855">
    <property type="entry name" value="ADIPOR/PROGESTIN RECEPTOR-RELATED"/>
    <property type="match status" value="1"/>
</dbReference>
<dbReference type="OrthoDB" id="9813689at2"/>
<keyword evidence="7" id="KW-0479">Metal-binding</keyword>
<evidence type="ECO:0000256" key="4">
    <source>
        <dbReference type="ARBA" id="ARBA00022692"/>
    </source>
</evidence>
<dbReference type="InterPro" id="IPR005744">
    <property type="entry name" value="Hy-lIII"/>
</dbReference>
<evidence type="ECO:0000256" key="1">
    <source>
        <dbReference type="ARBA" id="ARBA00004651"/>
    </source>
</evidence>
<evidence type="ECO:0000256" key="3">
    <source>
        <dbReference type="ARBA" id="ARBA00022475"/>
    </source>
</evidence>
<evidence type="ECO:0000256" key="2">
    <source>
        <dbReference type="ARBA" id="ARBA00008488"/>
    </source>
</evidence>
<feature type="binding site" evidence="7">
    <location>
        <position position="196"/>
    </location>
    <ligand>
        <name>Zn(2+)</name>
        <dbReference type="ChEBI" id="CHEBI:29105"/>
    </ligand>
</feature>
<evidence type="ECO:0000256" key="8">
    <source>
        <dbReference type="SAM" id="Phobius"/>
    </source>
</evidence>
<keyword evidence="3" id="KW-1003">Cell membrane</keyword>
<feature type="binding site" evidence="7">
    <location>
        <position position="64"/>
    </location>
    <ligand>
        <name>Zn(2+)</name>
        <dbReference type="ChEBI" id="CHEBI:29105"/>
    </ligand>
</feature>
<feature type="transmembrane region" description="Helical" evidence="8">
    <location>
        <begin position="161"/>
        <end position="182"/>
    </location>
</feature>
<evidence type="ECO:0000313" key="9">
    <source>
        <dbReference type="EMBL" id="SUY47786.1"/>
    </source>
</evidence>
<feature type="binding site" evidence="7">
    <location>
        <position position="192"/>
    </location>
    <ligand>
        <name>Zn(2+)</name>
        <dbReference type="ChEBI" id="CHEBI:29105"/>
    </ligand>
</feature>
<organism evidence="9 10">
    <name type="scientific">Clostridium putrefaciens</name>
    <dbReference type="NCBI Taxonomy" id="99675"/>
    <lineage>
        <taxon>Bacteria</taxon>
        <taxon>Bacillati</taxon>
        <taxon>Bacillota</taxon>
        <taxon>Clostridia</taxon>
        <taxon>Eubacteriales</taxon>
        <taxon>Clostridiaceae</taxon>
        <taxon>Clostridium</taxon>
    </lineage>
</organism>
<feature type="transmembrane region" description="Helical" evidence="8">
    <location>
        <begin position="42"/>
        <end position="67"/>
    </location>
</feature>
<keyword evidence="10" id="KW-1185">Reference proteome</keyword>
<gene>
    <name evidence="9" type="primary">yqfA</name>
    <name evidence="9" type="ORF">NCTC9836_02127</name>
</gene>
<feature type="transmembrane region" description="Helical" evidence="8">
    <location>
        <begin position="12"/>
        <end position="30"/>
    </location>
</feature>
<dbReference type="GO" id="GO:0140911">
    <property type="term" value="F:pore-forming activity"/>
    <property type="evidence" value="ECO:0007669"/>
    <property type="project" value="InterPro"/>
</dbReference>
<dbReference type="Proteomes" id="UP000254664">
    <property type="component" value="Unassembled WGS sequence"/>
</dbReference>
<dbReference type="AlphaFoldDB" id="A0A381JBH7"/>
<dbReference type="GO" id="GO:0005886">
    <property type="term" value="C:plasma membrane"/>
    <property type="evidence" value="ECO:0007669"/>
    <property type="project" value="UniProtKB-SubCell"/>
</dbReference>
<keyword evidence="7" id="KW-0862">Zinc</keyword>
<reference evidence="9 10" key="1">
    <citation type="submission" date="2018-06" db="EMBL/GenBank/DDBJ databases">
        <authorList>
            <consortium name="Pathogen Informatics"/>
            <person name="Doyle S."/>
        </authorList>
    </citation>
    <scope>NUCLEOTIDE SEQUENCE [LARGE SCALE GENOMIC DNA]</scope>
    <source>
        <strain evidence="9 10">NCTC9836</strain>
    </source>
</reference>
<accession>A0A381JBH7</accession>
<keyword evidence="6 8" id="KW-0472">Membrane</keyword>
<evidence type="ECO:0000256" key="6">
    <source>
        <dbReference type="ARBA" id="ARBA00023136"/>
    </source>
</evidence>
<comment type="similarity">
    <text evidence="2">Belongs to the UPF0073 (Hly-III) family.</text>
</comment>
<keyword evidence="5 8" id="KW-1133">Transmembrane helix</keyword>
<protein>
    <submittedName>
        <fullName evidence="9">Hemolysin III</fullName>
    </submittedName>
</protein>
<proteinExistence type="inferred from homology"/>
<dbReference type="Pfam" id="PF03006">
    <property type="entry name" value="HlyIII"/>
    <property type="match status" value="1"/>
</dbReference>
<dbReference type="InterPro" id="IPR004254">
    <property type="entry name" value="AdipoR/HlyIII-related"/>
</dbReference>
<evidence type="ECO:0000256" key="5">
    <source>
        <dbReference type="ARBA" id="ARBA00022989"/>
    </source>
</evidence>
<keyword evidence="4 8" id="KW-0812">Transmembrane</keyword>
<dbReference type="RefSeq" id="WP_115641675.1">
    <property type="nucleotide sequence ID" value="NZ_UFWZ01000001.1"/>
</dbReference>
<evidence type="ECO:0000313" key="10">
    <source>
        <dbReference type="Proteomes" id="UP000254664"/>
    </source>
</evidence>
<sequence>MDKSFKDPISGFTHLFGAVISLFALIAMVIKYATGGYLNNLVLASSIIFGLSLILLYTASSVYHLVITSDGVTKVLRKLDHSMIFILIAGSYTPICLISLQGYWRWGIFIAIWSLAILGVLLKVFWFNSPRILSTSFYIFMGWVLVAALKPLSKVLPIAGFVWLFVGGVFYTIGGVIYAVKAPNISKRFSFHELFHIFVLLGSFSHFLLVYKYIM</sequence>
<comment type="subcellular location">
    <subcellularLocation>
        <location evidence="1">Cell membrane</location>
        <topology evidence="1">Multi-pass membrane protein</topology>
    </subcellularLocation>
</comment>
<evidence type="ECO:0000256" key="7">
    <source>
        <dbReference type="PIRSR" id="PIRSR604254-1"/>
    </source>
</evidence>
<dbReference type="GO" id="GO:0046872">
    <property type="term" value="F:metal ion binding"/>
    <property type="evidence" value="ECO:0007669"/>
    <property type="project" value="UniProtKB-KW"/>
</dbReference>
<feature type="transmembrane region" description="Helical" evidence="8">
    <location>
        <begin position="194"/>
        <end position="214"/>
    </location>
</feature>
<feature type="transmembrane region" description="Helical" evidence="8">
    <location>
        <begin position="79"/>
        <end position="100"/>
    </location>
</feature>